<evidence type="ECO:0000256" key="7">
    <source>
        <dbReference type="ARBA" id="ARBA00022989"/>
    </source>
</evidence>
<dbReference type="Ensembl" id="ENSRROT00000032240.1">
    <property type="protein sequence ID" value="ENSRROP00000008182.1"/>
    <property type="gene ID" value="ENSRROG00000028536.1"/>
</dbReference>
<evidence type="ECO:0000256" key="2">
    <source>
        <dbReference type="ARBA" id="ARBA00006909"/>
    </source>
</evidence>
<evidence type="ECO:0000256" key="5">
    <source>
        <dbReference type="ARBA" id="ARBA00022729"/>
    </source>
</evidence>
<keyword evidence="15" id="KW-1185">Reference proteome</keyword>
<keyword evidence="10" id="KW-0325">Glycoprotein</keyword>
<feature type="chain" id="PRO_5014384449" description="MHC class I-like antigen recognition-like domain-containing protein" evidence="12">
    <location>
        <begin position="22"/>
        <end position="186"/>
    </location>
</feature>
<dbReference type="GO" id="GO:0042612">
    <property type="term" value="C:MHC class I protein complex"/>
    <property type="evidence" value="ECO:0007669"/>
    <property type="project" value="UniProtKB-KW"/>
</dbReference>
<protein>
    <recommendedName>
        <fullName evidence="13">MHC class I-like antigen recognition-like domain-containing protein</fullName>
    </recommendedName>
</protein>
<dbReference type="SUPFAM" id="SSF54452">
    <property type="entry name" value="MHC antigen-recognition domain"/>
    <property type="match status" value="1"/>
</dbReference>
<dbReference type="GO" id="GO:0002486">
    <property type="term" value="P:antigen processing and presentation of endogenous peptide antigen via MHC class I via ER pathway, TAP-independent"/>
    <property type="evidence" value="ECO:0007669"/>
    <property type="project" value="TreeGrafter"/>
</dbReference>
<dbReference type="GO" id="GO:0005615">
    <property type="term" value="C:extracellular space"/>
    <property type="evidence" value="ECO:0007669"/>
    <property type="project" value="TreeGrafter"/>
</dbReference>
<comment type="similarity">
    <text evidence="2">Belongs to the MHC class I family.</text>
</comment>
<dbReference type="GO" id="GO:0009897">
    <property type="term" value="C:external side of plasma membrane"/>
    <property type="evidence" value="ECO:0007669"/>
    <property type="project" value="TreeGrafter"/>
</dbReference>
<dbReference type="GO" id="GO:0001916">
    <property type="term" value="P:positive regulation of T cell mediated cytotoxicity"/>
    <property type="evidence" value="ECO:0007669"/>
    <property type="project" value="TreeGrafter"/>
</dbReference>
<reference evidence="14" key="1">
    <citation type="submission" date="2025-08" db="UniProtKB">
        <authorList>
            <consortium name="Ensembl"/>
        </authorList>
    </citation>
    <scope>IDENTIFICATION</scope>
</reference>
<evidence type="ECO:0000256" key="9">
    <source>
        <dbReference type="ARBA" id="ARBA00023157"/>
    </source>
</evidence>
<proteinExistence type="inferred from homology"/>
<feature type="region of interest" description="Disordered" evidence="11">
    <location>
        <begin position="125"/>
        <end position="186"/>
    </location>
</feature>
<dbReference type="GO" id="GO:0002476">
    <property type="term" value="P:antigen processing and presentation of endogenous peptide antigen via MHC class Ib"/>
    <property type="evidence" value="ECO:0007669"/>
    <property type="project" value="TreeGrafter"/>
</dbReference>
<keyword evidence="3" id="KW-0490">MHC I</keyword>
<dbReference type="Pfam" id="PF00129">
    <property type="entry name" value="MHC_I"/>
    <property type="match status" value="1"/>
</dbReference>
<dbReference type="Proteomes" id="UP000233200">
    <property type="component" value="Unplaced"/>
</dbReference>
<dbReference type="InterPro" id="IPR011161">
    <property type="entry name" value="MHC_I-like_Ag-recog"/>
</dbReference>
<comment type="subcellular location">
    <subcellularLocation>
        <location evidence="1">Membrane</location>
        <topology evidence="1">Single-pass type I membrane protein</topology>
    </subcellularLocation>
</comment>
<evidence type="ECO:0000256" key="11">
    <source>
        <dbReference type="SAM" id="MobiDB-lite"/>
    </source>
</evidence>
<keyword evidence="7" id="KW-1133">Transmembrane helix</keyword>
<accession>A0A2K6NV78</accession>
<evidence type="ECO:0000313" key="15">
    <source>
        <dbReference type="Proteomes" id="UP000233200"/>
    </source>
</evidence>
<evidence type="ECO:0000256" key="6">
    <source>
        <dbReference type="ARBA" id="ARBA00022859"/>
    </source>
</evidence>
<name>A0A2K6NV78_RHIRO</name>
<dbReference type="AlphaFoldDB" id="A0A2K6NV78"/>
<dbReference type="PANTHER" id="PTHR16675:SF169">
    <property type="entry name" value="HLA CLASS I HISTOCOMPATIBILITY ANTIGEN, ALPHA CHAIN G"/>
    <property type="match status" value="1"/>
</dbReference>
<evidence type="ECO:0000256" key="4">
    <source>
        <dbReference type="ARBA" id="ARBA00022692"/>
    </source>
</evidence>
<evidence type="ECO:0000256" key="3">
    <source>
        <dbReference type="ARBA" id="ARBA00022451"/>
    </source>
</evidence>
<dbReference type="InterPro" id="IPR011162">
    <property type="entry name" value="MHC_I/II-like_Ag-recog"/>
</dbReference>
<feature type="compositionally biased region" description="Basic and acidic residues" evidence="11">
    <location>
        <begin position="125"/>
        <end position="137"/>
    </location>
</feature>
<evidence type="ECO:0000256" key="8">
    <source>
        <dbReference type="ARBA" id="ARBA00023136"/>
    </source>
</evidence>
<keyword evidence="6" id="KW-0391">Immunity</keyword>
<keyword evidence="5 12" id="KW-0732">Signal</keyword>
<dbReference type="InterPro" id="IPR037055">
    <property type="entry name" value="MHC_I-like_Ag-recog_sf"/>
</dbReference>
<dbReference type="Gene3D" id="3.30.500.10">
    <property type="entry name" value="MHC class I-like antigen recognition-like"/>
    <property type="match status" value="1"/>
</dbReference>
<evidence type="ECO:0000259" key="13">
    <source>
        <dbReference type="Pfam" id="PF00129"/>
    </source>
</evidence>
<evidence type="ECO:0000256" key="1">
    <source>
        <dbReference type="ARBA" id="ARBA00004479"/>
    </source>
</evidence>
<evidence type="ECO:0000256" key="10">
    <source>
        <dbReference type="ARBA" id="ARBA00023180"/>
    </source>
</evidence>
<keyword evidence="8" id="KW-0472">Membrane</keyword>
<dbReference type="FunFam" id="3.30.500.10:FF:000013">
    <property type="entry name" value="Histocompatibility 2, blastocyst"/>
    <property type="match status" value="1"/>
</dbReference>
<keyword evidence="4" id="KW-0812">Transmembrane</keyword>
<feature type="domain" description="MHC class I-like antigen recognition-like" evidence="13">
    <location>
        <begin position="22"/>
        <end position="117"/>
    </location>
</feature>
<dbReference type="GeneTree" id="ENSGT01120000271826"/>
<dbReference type="GO" id="GO:0006955">
    <property type="term" value="P:immune response"/>
    <property type="evidence" value="ECO:0007669"/>
    <property type="project" value="TreeGrafter"/>
</dbReference>
<dbReference type="GO" id="GO:0005102">
    <property type="term" value="F:signaling receptor binding"/>
    <property type="evidence" value="ECO:0007669"/>
    <property type="project" value="TreeGrafter"/>
</dbReference>
<dbReference type="PANTHER" id="PTHR16675">
    <property type="entry name" value="MHC CLASS I-RELATED"/>
    <property type="match status" value="1"/>
</dbReference>
<keyword evidence="9" id="KW-1015">Disulfide bond</keyword>
<evidence type="ECO:0000313" key="14">
    <source>
        <dbReference type="Ensembl" id="ENSRROP00000008182.1"/>
    </source>
</evidence>
<evidence type="ECO:0000256" key="12">
    <source>
        <dbReference type="SAM" id="SignalP"/>
    </source>
</evidence>
<sequence>MAPRTLLLLLSEALALTETWAGSHSMRYFSTVVSRPGRGEPRFISVGYVDDTQFVWFDSDAASPRMEPRAPWVEQEGPEYWEEQTGFAKAYAQTHRVSLRNLLRYYNQSEAVRLRWQGLHRPERGPALLDRRGHGSSEHPAQVGGRPFGGATETLPGGPVPGVAPQIPGEREEDAAARGYQGQWGG</sequence>
<dbReference type="GO" id="GO:0042605">
    <property type="term" value="F:peptide antigen binding"/>
    <property type="evidence" value="ECO:0007669"/>
    <property type="project" value="TreeGrafter"/>
</dbReference>
<organism evidence="14 15">
    <name type="scientific">Rhinopithecus roxellana</name>
    <name type="common">Golden snub-nosed monkey</name>
    <name type="synonym">Pygathrix roxellana</name>
    <dbReference type="NCBI Taxonomy" id="61622"/>
    <lineage>
        <taxon>Eukaryota</taxon>
        <taxon>Metazoa</taxon>
        <taxon>Chordata</taxon>
        <taxon>Craniata</taxon>
        <taxon>Vertebrata</taxon>
        <taxon>Euteleostomi</taxon>
        <taxon>Mammalia</taxon>
        <taxon>Eutheria</taxon>
        <taxon>Euarchontoglires</taxon>
        <taxon>Primates</taxon>
        <taxon>Haplorrhini</taxon>
        <taxon>Catarrhini</taxon>
        <taxon>Cercopithecidae</taxon>
        <taxon>Colobinae</taxon>
        <taxon>Rhinopithecus</taxon>
    </lineage>
</organism>
<feature type="signal peptide" evidence="12">
    <location>
        <begin position="1"/>
        <end position="21"/>
    </location>
</feature>
<reference evidence="14" key="2">
    <citation type="submission" date="2025-09" db="UniProtKB">
        <authorList>
            <consortium name="Ensembl"/>
        </authorList>
    </citation>
    <scope>IDENTIFICATION</scope>
</reference>
<dbReference type="InterPro" id="IPR050208">
    <property type="entry name" value="MHC_class-I_related"/>
</dbReference>